<reference evidence="1" key="1">
    <citation type="submission" date="2021-06" db="EMBL/GenBank/DDBJ databases">
        <authorList>
            <person name="Kallberg Y."/>
            <person name="Tangrot J."/>
            <person name="Rosling A."/>
        </authorList>
    </citation>
    <scope>NUCLEOTIDE SEQUENCE</scope>
    <source>
        <strain evidence="1">MA461A</strain>
    </source>
</reference>
<feature type="non-terminal residue" evidence="1">
    <location>
        <position position="108"/>
    </location>
</feature>
<dbReference type="EMBL" id="CAJVQC010125583">
    <property type="protein sequence ID" value="CAG8840051.1"/>
    <property type="molecule type" value="Genomic_DNA"/>
</dbReference>
<accession>A0ACA9SJC9</accession>
<name>A0ACA9SJC9_9GLOM</name>
<sequence>FQEYPKTSLTGVTSIYNISGCESDDAKKAFGISNIQYAYEDPRNIQSIQKYSFLGVLVQKTYYSCLSIKVCEFSSTTFDIEHMSVDFEDQLYKKIFDANKFSVDTFTL</sequence>
<organism evidence="1 2">
    <name type="scientific">Racocetra persica</name>
    <dbReference type="NCBI Taxonomy" id="160502"/>
    <lineage>
        <taxon>Eukaryota</taxon>
        <taxon>Fungi</taxon>
        <taxon>Fungi incertae sedis</taxon>
        <taxon>Mucoromycota</taxon>
        <taxon>Glomeromycotina</taxon>
        <taxon>Glomeromycetes</taxon>
        <taxon>Diversisporales</taxon>
        <taxon>Gigasporaceae</taxon>
        <taxon>Racocetra</taxon>
    </lineage>
</organism>
<evidence type="ECO:0000313" key="1">
    <source>
        <dbReference type="EMBL" id="CAG8840051.1"/>
    </source>
</evidence>
<feature type="non-terminal residue" evidence="1">
    <location>
        <position position="1"/>
    </location>
</feature>
<comment type="caution">
    <text evidence="1">The sequence shown here is derived from an EMBL/GenBank/DDBJ whole genome shotgun (WGS) entry which is preliminary data.</text>
</comment>
<dbReference type="Proteomes" id="UP000789920">
    <property type="component" value="Unassembled WGS sequence"/>
</dbReference>
<evidence type="ECO:0000313" key="2">
    <source>
        <dbReference type="Proteomes" id="UP000789920"/>
    </source>
</evidence>
<proteinExistence type="predicted"/>
<keyword evidence="2" id="KW-1185">Reference proteome</keyword>
<protein>
    <submittedName>
        <fullName evidence="1">1864_t:CDS:1</fullName>
    </submittedName>
</protein>
<gene>
    <name evidence="1" type="ORF">RPERSI_LOCUS31280</name>
</gene>